<dbReference type="RefSeq" id="WP_103895081.1">
    <property type="nucleotide sequence ID" value="NZ_FNUK01000001.1"/>
</dbReference>
<dbReference type="NCBIfam" id="TIGR02906">
    <property type="entry name" value="spore_CotS"/>
    <property type="match status" value="1"/>
</dbReference>
<reference evidence="3" key="1">
    <citation type="submission" date="2016-10" db="EMBL/GenBank/DDBJ databases">
        <authorList>
            <person name="Varghese N."/>
            <person name="Submissions S."/>
        </authorList>
    </citation>
    <scope>NUCLEOTIDE SEQUENCE [LARGE SCALE GENOMIC DNA]</scope>
    <source>
        <strain evidence="3">DSM 5463</strain>
    </source>
</reference>
<dbReference type="Gene3D" id="3.30.200.20">
    <property type="entry name" value="Phosphorylase Kinase, domain 1"/>
    <property type="match status" value="1"/>
</dbReference>
<organism evidence="2 3">
    <name type="scientific">Caloramator fervidus</name>
    <dbReference type="NCBI Taxonomy" id="29344"/>
    <lineage>
        <taxon>Bacteria</taxon>
        <taxon>Bacillati</taxon>
        <taxon>Bacillota</taxon>
        <taxon>Clostridia</taxon>
        <taxon>Eubacteriales</taxon>
        <taxon>Clostridiaceae</taxon>
        <taxon>Caloramator</taxon>
    </lineage>
</organism>
<dbReference type="SUPFAM" id="SSF56112">
    <property type="entry name" value="Protein kinase-like (PK-like)"/>
    <property type="match status" value="1"/>
</dbReference>
<dbReference type="Proteomes" id="UP000242850">
    <property type="component" value="Unassembled WGS sequence"/>
</dbReference>
<dbReference type="InterPro" id="IPR011009">
    <property type="entry name" value="Kinase-like_dom_sf"/>
</dbReference>
<dbReference type="Gene3D" id="3.90.1200.10">
    <property type="match status" value="1"/>
</dbReference>
<dbReference type="PANTHER" id="PTHR39179:SF1">
    <property type="entry name" value="SPORE COAT PROTEIN I"/>
    <property type="match status" value="1"/>
</dbReference>
<dbReference type="GO" id="GO:0042601">
    <property type="term" value="C:endospore-forming forespore"/>
    <property type="evidence" value="ECO:0007669"/>
    <property type="project" value="TreeGrafter"/>
</dbReference>
<keyword evidence="2" id="KW-0167">Capsid protein</keyword>
<sequence>MSKDRRELSCFYLDDKLFDAFNLKVSEAVPVRSVFILETDKGVKILKRVKYDIEDLMFIYNSLNKIRENYAYVVNFRLTKDEKPYLIYNDEVYVVLDCINAREALFENPLDLKKVSINLARFHKAGENIESYERRNLKGKMIERLALRIKNLEKFKDIADMHVNKTRFDEIFLQNVDYYIEKIKEAVDFLERADYKNLKDCVFCHHDLAHHNVMIDEQDNVYFVDFDFCILDSRIHDLANIINKALKDNNFTVDTANIILDNYCKEYKLSKHEINILYGLLLFPKDFYDISRDYYFKTKLWDEEEYLDKLIRKAGYKEDIDKFLKDFKKIWL</sequence>
<dbReference type="InterPro" id="IPR002575">
    <property type="entry name" value="Aminoglycoside_PTrfase"/>
</dbReference>
<protein>
    <submittedName>
        <fullName evidence="2">Spore coat protein, CotS family</fullName>
    </submittedName>
</protein>
<dbReference type="InterPro" id="IPR047175">
    <property type="entry name" value="CotS-like"/>
</dbReference>
<keyword evidence="3" id="KW-1185">Reference proteome</keyword>
<dbReference type="OrthoDB" id="9771902at2"/>
<dbReference type="InterPro" id="IPR008266">
    <property type="entry name" value="Tyr_kinase_AS"/>
</dbReference>
<dbReference type="Pfam" id="PF01636">
    <property type="entry name" value="APH"/>
    <property type="match status" value="1"/>
</dbReference>
<evidence type="ECO:0000313" key="2">
    <source>
        <dbReference type="EMBL" id="SEF38665.1"/>
    </source>
</evidence>
<dbReference type="GO" id="GO:0004672">
    <property type="term" value="F:protein kinase activity"/>
    <property type="evidence" value="ECO:0007669"/>
    <property type="project" value="InterPro"/>
</dbReference>
<dbReference type="PROSITE" id="PS00109">
    <property type="entry name" value="PROTEIN_KINASE_TYR"/>
    <property type="match status" value="1"/>
</dbReference>
<name>A0A1H5RJX8_9CLOT</name>
<dbReference type="EMBL" id="FNUK01000001">
    <property type="protein sequence ID" value="SEF38665.1"/>
    <property type="molecule type" value="Genomic_DNA"/>
</dbReference>
<proteinExistence type="predicted"/>
<feature type="domain" description="Aminoglycoside phosphotransferase" evidence="1">
    <location>
        <begin position="42"/>
        <end position="243"/>
    </location>
</feature>
<evidence type="ECO:0000313" key="3">
    <source>
        <dbReference type="Proteomes" id="UP000242850"/>
    </source>
</evidence>
<keyword evidence="2" id="KW-0946">Virion</keyword>
<evidence type="ECO:0000259" key="1">
    <source>
        <dbReference type="Pfam" id="PF01636"/>
    </source>
</evidence>
<dbReference type="PANTHER" id="PTHR39179">
    <property type="entry name" value="SPORE COAT PROTEIN I"/>
    <property type="match status" value="1"/>
</dbReference>
<gene>
    <name evidence="2" type="ORF">SAMN05660865_00046</name>
</gene>
<accession>A0A1H5RJX8</accession>
<dbReference type="InterPro" id="IPR014255">
    <property type="entry name" value="Spore_coat_CotS"/>
</dbReference>
<dbReference type="AlphaFoldDB" id="A0A1H5RJX8"/>